<feature type="transmembrane region" description="Helical" evidence="2">
    <location>
        <begin position="668"/>
        <end position="687"/>
    </location>
</feature>
<keyword evidence="2" id="KW-0812">Transmembrane</keyword>
<evidence type="ECO:0000313" key="3">
    <source>
        <dbReference type="EMBL" id="RZS62202.1"/>
    </source>
</evidence>
<keyword evidence="4" id="KW-1185">Reference proteome</keyword>
<dbReference type="Gene3D" id="2.130.10.10">
    <property type="entry name" value="YVTN repeat-like/Quinoprotein amine dehydrogenase"/>
    <property type="match status" value="1"/>
</dbReference>
<name>A0A4Q7M6D4_9MICO</name>
<keyword evidence="2" id="KW-1133">Transmembrane helix</keyword>
<evidence type="ECO:0000313" key="4">
    <source>
        <dbReference type="Proteomes" id="UP000293852"/>
    </source>
</evidence>
<dbReference type="AlphaFoldDB" id="A0A4Q7M6D4"/>
<dbReference type="GO" id="GO:0005509">
    <property type="term" value="F:calcium ion binding"/>
    <property type="evidence" value="ECO:0007669"/>
    <property type="project" value="InterPro"/>
</dbReference>
<feature type="compositionally biased region" description="Pro residues" evidence="1">
    <location>
        <begin position="555"/>
        <end position="648"/>
    </location>
</feature>
<evidence type="ECO:0000256" key="2">
    <source>
        <dbReference type="SAM" id="Phobius"/>
    </source>
</evidence>
<gene>
    <name evidence="3" type="ORF">EV386_2523</name>
</gene>
<dbReference type="SUPFAM" id="SSF63829">
    <property type="entry name" value="Calcium-dependent phosphotriesterase"/>
    <property type="match status" value="1"/>
</dbReference>
<keyword evidence="2" id="KW-0472">Membrane</keyword>
<dbReference type="InterPro" id="IPR015943">
    <property type="entry name" value="WD40/YVTN_repeat-like_dom_sf"/>
</dbReference>
<dbReference type="GO" id="GO:0016020">
    <property type="term" value="C:membrane"/>
    <property type="evidence" value="ECO:0007669"/>
    <property type="project" value="InterPro"/>
</dbReference>
<protein>
    <submittedName>
        <fullName evidence="3">Putative Ig domain-containing protein</fullName>
    </submittedName>
</protein>
<organism evidence="3 4">
    <name type="scientific">Xylanimonas ulmi</name>
    <dbReference type="NCBI Taxonomy" id="228973"/>
    <lineage>
        <taxon>Bacteria</taxon>
        <taxon>Bacillati</taxon>
        <taxon>Actinomycetota</taxon>
        <taxon>Actinomycetes</taxon>
        <taxon>Micrococcales</taxon>
        <taxon>Promicromonosporaceae</taxon>
        <taxon>Xylanimonas</taxon>
    </lineage>
</organism>
<proteinExistence type="predicted"/>
<dbReference type="InterPro" id="IPR013783">
    <property type="entry name" value="Ig-like_fold"/>
</dbReference>
<dbReference type="Gene3D" id="2.60.40.10">
    <property type="entry name" value="Immunoglobulins"/>
    <property type="match status" value="1"/>
</dbReference>
<dbReference type="SUPFAM" id="SSF49313">
    <property type="entry name" value="Cadherin-like"/>
    <property type="match status" value="1"/>
</dbReference>
<reference evidence="3 4" key="1">
    <citation type="submission" date="2019-02" db="EMBL/GenBank/DDBJ databases">
        <title>Sequencing the genomes of 1000 actinobacteria strains.</title>
        <authorList>
            <person name="Klenk H.-P."/>
        </authorList>
    </citation>
    <scope>NUCLEOTIDE SEQUENCE [LARGE SCALE GENOMIC DNA]</scope>
    <source>
        <strain evidence="3 4">DSM 16932</strain>
    </source>
</reference>
<accession>A0A4Q7M6D4</accession>
<feature type="region of interest" description="Disordered" evidence="1">
    <location>
        <begin position="551"/>
        <end position="654"/>
    </location>
</feature>
<dbReference type="Gene3D" id="2.60.40.2700">
    <property type="match status" value="1"/>
</dbReference>
<dbReference type="Pfam" id="PF05345">
    <property type="entry name" value="He_PIG"/>
    <property type="match status" value="1"/>
</dbReference>
<dbReference type="InterPro" id="IPR015919">
    <property type="entry name" value="Cadherin-like_sf"/>
</dbReference>
<dbReference type="Proteomes" id="UP000293852">
    <property type="component" value="Unassembled WGS sequence"/>
</dbReference>
<dbReference type="EMBL" id="SGWX01000001">
    <property type="protein sequence ID" value="RZS62202.1"/>
    <property type="molecule type" value="Genomic_DNA"/>
</dbReference>
<comment type="caution">
    <text evidence="3">The sequence shown here is derived from an EMBL/GenBank/DDBJ whole genome shotgun (WGS) entry which is preliminary data.</text>
</comment>
<sequence length="695" mass="71778">MSVKHRSVKRSRVRRGERWRRGVALVAGLATGVTVALVGVSGVAAAAQPPSLGQDGEVVLVDEWHTSYLNAEEWQMPISPYVLAVAEDGSVLAHGIASAGAPEYRVVRLDARTGETLATYDTADAGGVDAEGVVGGAVALGGPVDGQVWVSSPQGLDRFAFDGAFVERVTPPDGLRFGPHSPGLVADSGGRIYGRGFGPGSQGDGAMGFIVFDPPTGQFSFFEDDGCFDDLLSHNMIMTHDDTLATVTRSCEDGASIVLATIRTDGTGYSELPLGELHDPYGTFDPFSVAQDADGSLYTVGRWDGAVHRIEDDGELTEVISPSDYGVPIDEVGNVLGLYVDSAAGRIYVGSPAHWTSGNAGLVSVFQRLASPDVQWSAPVSANTCQEVSVGPERVTGTPDVTWYQLTSGVLPAGLTLDPRTGVISGAATQTGTFEVGVTAYNGVSPATATTTSDTVTVTITVTQAQFETTGVALVGVPEVGQSLSADIGAWDPAPQVGAYQWLRDDEPIEGATGVQHMLTAEDLDHAVSVRVTGTTGCLAPATVTADSVMVTSPPVEPSDPPVEPSDPPVEPSDPPVEPSDPPVEPSDPPVEPSDPPVEPSDPPVEPSDPPVEPSDPPVEPSDPPVEPSDPPVEPSDPPVEPSDPPVEPSTATAPVVSSLPLTGAHTAAVGGAALALLLVGSGVIAATRVQRRHR</sequence>
<evidence type="ECO:0000256" key="1">
    <source>
        <dbReference type="SAM" id="MobiDB-lite"/>
    </source>
</evidence>
<dbReference type="GO" id="GO:0005975">
    <property type="term" value="P:carbohydrate metabolic process"/>
    <property type="evidence" value="ECO:0007669"/>
    <property type="project" value="UniProtKB-ARBA"/>
</dbReference>